<dbReference type="InterPro" id="IPR032710">
    <property type="entry name" value="NTF2-like_dom_sf"/>
</dbReference>
<sequence length="152" mass="17398">MSNIKNSTLQIIDAYKAAVFEKNVDAFISLYSKDMWVFDAWGVWSYDNPESWRTMVAEWFTSLGNERVKVSFDEVRTIDEQRLTIVTSIVTYTGYSAEGKNLRSLQNRLTWALKLEGNAVRIVHEHTSVPIGFNDKKAILLRETQSCPAKNA</sequence>
<reference evidence="2 3" key="1">
    <citation type="submission" date="2016-12" db="EMBL/GenBank/DDBJ databases">
        <title>Genome sequencing of Methylocaldum marinum.</title>
        <authorList>
            <person name="Takeuchi M."/>
            <person name="Kamagata Y."/>
            <person name="Hiraoka S."/>
            <person name="Oshima K."/>
            <person name="Hattori M."/>
            <person name="Iwasaki W."/>
        </authorList>
    </citation>
    <scope>NUCLEOTIDE SEQUENCE [LARGE SCALE GENOMIC DNA]</scope>
    <source>
        <strain evidence="2 3">S8</strain>
    </source>
</reference>
<dbReference type="Pfam" id="PF13474">
    <property type="entry name" value="SnoaL_3"/>
    <property type="match status" value="1"/>
</dbReference>
<evidence type="ECO:0000259" key="1">
    <source>
        <dbReference type="Pfam" id="PF13474"/>
    </source>
</evidence>
<dbReference type="InterPro" id="IPR037401">
    <property type="entry name" value="SnoaL-like"/>
</dbReference>
<dbReference type="KEGG" id="mmai:sS8_0002"/>
<organism evidence="2 3">
    <name type="scientific">Methylocaldum marinum</name>
    <dbReference type="NCBI Taxonomy" id="1432792"/>
    <lineage>
        <taxon>Bacteria</taxon>
        <taxon>Pseudomonadati</taxon>
        <taxon>Pseudomonadota</taxon>
        <taxon>Gammaproteobacteria</taxon>
        <taxon>Methylococcales</taxon>
        <taxon>Methylococcaceae</taxon>
        <taxon>Methylocaldum</taxon>
    </lineage>
</organism>
<dbReference type="AlphaFoldDB" id="A0A286T5H4"/>
<dbReference type="Proteomes" id="UP000266313">
    <property type="component" value="Chromosome"/>
</dbReference>
<dbReference type="OrthoDB" id="9812295at2"/>
<dbReference type="EMBL" id="AP017928">
    <property type="protein sequence ID" value="BBA31972.1"/>
    <property type="molecule type" value="Genomic_DNA"/>
</dbReference>
<feature type="domain" description="SnoaL-like" evidence="1">
    <location>
        <begin position="10"/>
        <end position="131"/>
    </location>
</feature>
<keyword evidence="3" id="KW-1185">Reference proteome</keyword>
<dbReference type="Gene3D" id="3.10.450.50">
    <property type="match status" value="1"/>
</dbReference>
<dbReference type="SUPFAM" id="SSF54427">
    <property type="entry name" value="NTF2-like"/>
    <property type="match status" value="1"/>
</dbReference>
<dbReference type="RefSeq" id="WP_119627841.1">
    <property type="nucleotide sequence ID" value="NZ_AP017928.1"/>
</dbReference>
<evidence type="ECO:0000313" key="3">
    <source>
        <dbReference type="Proteomes" id="UP000266313"/>
    </source>
</evidence>
<proteinExistence type="predicted"/>
<evidence type="ECO:0000313" key="2">
    <source>
        <dbReference type="EMBL" id="BBA31972.1"/>
    </source>
</evidence>
<accession>A0A286T5H4</accession>
<protein>
    <recommendedName>
        <fullName evidence="1">SnoaL-like domain-containing protein</fullName>
    </recommendedName>
</protein>
<name>A0A286T5H4_9GAMM</name>
<gene>
    <name evidence="2" type="ORF">sS8_0002</name>
</gene>